<feature type="compositionally biased region" description="Acidic residues" evidence="1">
    <location>
        <begin position="421"/>
        <end position="434"/>
    </location>
</feature>
<dbReference type="Proteomes" id="UP000001876">
    <property type="component" value="Unassembled WGS sequence"/>
</dbReference>
<accession>C1MW20</accession>
<dbReference type="InterPro" id="IPR015946">
    <property type="entry name" value="KH_dom-like_a/b"/>
</dbReference>
<protein>
    <submittedName>
        <fullName evidence="2">Predicted protein</fullName>
    </submittedName>
</protein>
<evidence type="ECO:0000313" key="3">
    <source>
        <dbReference type="Proteomes" id="UP000001876"/>
    </source>
</evidence>
<keyword evidence="3" id="KW-1185">Reference proteome</keyword>
<feature type="compositionally biased region" description="Basic and acidic residues" evidence="1">
    <location>
        <begin position="410"/>
        <end position="419"/>
    </location>
</feature>
<feature type="region of interest" description="Disordered" evidence="1">
    <location>
        <begin position="237"/>
        <end position="346"/>
    </location>
</feature>
<feature type="compositionally biased region" description="Acidic residues" evidence="1">
    <location>
        <begin position="336"/>
        <end position="346"/>
    </location>
</feature>
<feature type="compositionally biased region" description="Low complexity" evidence="1">
    <location>
        <begin position="49"/>
        <end position="58"/>
    </location>
</feature>
<sequence>MHRGRSRRRALRVAPPPRQLAREMASLLRAAARARRGCVLDALRVAAASTTATSTTGANPPSRPSLTRWTSSALASSSSRDAARFPPPRHPPAAAAYAYTTHAQILNADGQDAAQIKAGVRFRKALCAVMESSSMRHRFGGRGRDVVVLECRMSSDFKTAHVRWTTAFDDDDGRIAERNLRANATRLREMTGRLLRSKHTPRLVFVNDDARSPAEIAVDEKLEKVRNEELAHEAARAAYDAATMEMPKFPERARSRKRRKKPWEEEEEEAAGEESIDAADAAAADDDDDDDDERTGAAYETFDGGEDYAPEFPEVPLVTRPRGSTLSTSSARAMEDDGSFDDLSDEDVAKFVEDLERSAMMGMGAGDDDDPTPADVVSRITDGVDAFRGRRVDGARGRDGDERDDDDDALDAKLERLFDELGSDDDDGGGEGGEDVWRRAKAAGDDDDLDDDDDDDFDDDDDDDDFDFKKFDDWQRRGSKP</sequence>
<feature type="compositionally biased region" description="Acidic residues" evidence="1">
    <location>
        <begin position="264"/>
        <end position="293"/>
    </location>
</feature>
<dbReference type="OrthoDB" id="10490493at2759"/>
<feature type="compositionally biased region" description="Basic and acidic residues" evidence="1">
    <location>
        <begin position="435"/>
        <end position="444"/>
    </location>
</feature>
<dbReference type="GeneID" id="9685577"/>
<dbReference type="SUPFAM" id="SSF89919">
    <property type="entry name" value="Ribosome-binding factor A, RbfA"/>
    <property type="match status" value="1"/>
</dbReference>
<feature type="compositionally biased region" description="Low complexity" evidence="1">
    <location>
        <begin position="65"/>
        <end position="80"/>
    </location>
</feature>
<dbReference type="AlphaFoldDB" id="C1MW20"/>
<feature type="compositionally biased region" description="Acidic residues" evidence="1">
    <location>
        <begin position="445"/>
        <end position="466"/>
    </location>
</feature>
<dbReference type="RefSeq" id="XP_003059848.1">
    <property type="nucleotide sequence ID" value="XM_003059802.1"/>
</dbReference>
<dbReference type="Pfam" id="PF02033">
    <property type="entry name" value="RBFA"/>
    <property type="match status" value="1"/>
</dbReference>
<dbReference type="Gene3D" id="3.30.300.20">
    <property type="match status" value="1"/>
</dbReference>
<feature type="region of interest" description="Disordered" evidence="1">
    <location>
        <begin position="361"/>
        <end position="481"/>
    </location>
</feature>
<dbReference type="GO" id="GO:0006364">
    <property type="term" value="P:rRNA processing"/>
    <property type="evidence" value="ECO:0007669"/>
    <property type="project" value="InterPro"/>
</dbReference>
<reference evidence="2 3" key="1">
    <citation type="journal article" date="2009" name="Science">
        <title>Green evolution and dynamic adaptations revealed by genomes of the marine picoeukaryotes Micromonas.</title>
        <authorList>
            <person name="Worden A.Z."/>
            <person name="Lee J.H."/>
            <person name="Mock T."/>
            <person name="Rouze P."/>
            <person name="Simmons M.P."/>
            <person name="Aerts A.L."/>
            <person name="Allen A.E."/>
            <person name="Cuvelier M.L."/>
            <person name="Derelle E."/>
            <person name="Everett M.V."/>
            <person name="Foulon E."/>
            <person name="Grimwood J."/>
            <person name="Gundlach H."/>
            <person name="Henrissat B."/>
            <person name="Napoli C."/>
            <person name="McDonald S.M."/>
            <person name="Parker M.S."/>
            <person name="Rombauts S."/>
            <person name="Salamov A."/>
            <person name="Von Dassow P."/>
            <person name="Badger J.H."/>
            <person name="Coutinho P.M."/>
            <person name="Demir E."/>
            <person name="Dubchak I."/>
            <person name="Gentemann C."/>
            <person name="Eikrem W."/>
            <person name="Gready J.E."/>
            <person name="John U."/>
            <person name="Lanier W."/>
            <person name="Lindquist E.A."/>
            <person name="Lucas S."/>
            <person name="Mayer K.F."/>
            <person name="Moreau H."/>
            <person name="Not F."/>
            <person name="Otillar R."/>
            <person name="Panaud O."/>
            <person name="Pangilinan J."/>
            <person name="Paulsen I."/>
            <person name="Piegu B."/>
            <person name="Poliakov A."/>
            <person name="Robbens S."/>
            <person name="Schmutz J."/>
            <person name="Toulza E."/>
            <person name="Wyss T."/>
            <person name="Zelensky A."/>
            <person name="Zhou K."/>
            <person name="Armbrust E.V."/>
            <person name="Bhattacharya D."/>
            <person name="Goodenough U.W."/>
            <person name="Van de Peer Y."/>
            <person name="Grigoriev I.V."/>
        </authorList>
    </citation>
    <scope>NUCLEOTIDE SEQUENCE [LARGE SCALE GENOMIC DNA]</scope>
    <source>
        <strain evidence="2 3">CCMP1545</strain>
    </source>
</reference>
<feature type="compositionally biased region" description="Basic and acidic residues" evidence="1">
    <location>
        <begin position="467"/>
        <end position="481"/>
    </location>
</feature>
<gene>
    <name evidence="2" type="ORF">MICPUCDRAFT_65538</name>
</gene>
<dbReference type="InterPro" id="IPR023799">
    <property type="entry name" value="RbfA_dom_sf"/>
</dbReference>
<feature type="region of interest" description="Disordered" evidence="1">
    <location>
        <begin position="49"/>
        <end position="93"/>
    </location>
</feature>
<organism evidence="3">
    <name type="scientific">Micromonas pusilla (strain CCMP1545)</name>
    <name type="common">Picoplanktonic green alga</name>
    <dbReference type="NCBI Taxonomy" id="564608"/>
    <lineage>
        <taxon>Eukaryota</taxon>
        <taxon>Viridiplantae</taxon>
        <taxon>Chlorophyta</taxon>
        <taxon>Mamiellophyceae</taxon>
        <taxon>Mamiellales</taxon>
        <taxon>Mamiellaceae</taxon>
        <taxon>Micromonas</taxon>
    </lineage>
</organism>
<evidence type="ECO:0000256" key="1">
    <source>
        <dbReference type="SAM" id="MobiDB-lite"/>
    </source>
</evidence>
<proteinExistence type="predicted"/>
<evidence type="ECO:0000313" key="2">
    <source>
        <dbReference type="EMBL" id="EEH55800.1"/>
    </source>
</evidence>
<dbReference type="KEGG" id="mpp:MICPUCDRAFT_65538"/>
<feature type="compositionally biased region" description="Polar residues" evidence="1">
    <location>
        <begin position="322"/>
        <end position="331"/>
    </location>
</feature>
<dbReference type="InterPro" id="IPR000238">
    <property type="entry name" value="RbfA"/>
</dbReference>
<dbReference type="EMBL" id="GG663741">
    <property type="protein sequence ID" value="EEH55800.1"/>
    <property type="molecule type" value="Genomic_DNA"/>
</dbReference>
<name>C1MW20_MICPC</name>
<feature type="compositionally biased region" description="Basic and acidic residues" evidence="1">
    <location>
        <begin position="385"/>
        <end position="401"/>
    </location>
</feature>